<keyword evidence="2" id="KW-0830">Ubiquinone</keyword>
<evidence type="ECO:0000313" key="2">
    <source>
        <dbReference type="EMBL" id="MDQ0338206.1"/>
    </source>
</evidence>
<dbReference type="InterPro" id="IPR029063">
    <property type="entry name" value="SAM-dependent_MTases_sf"/>
</dbReference>
<dbReference type="Gene3D" id="3.40.50.150">
    <property type="entry name" value="Vaccinia Virus protein VP39"/>
    <property type="match status" value="1"/>
</dbReference>
<keyword evidence="3" id="KW-1185">Reference proteome</keyword>
<sequence>MNKINHELIKQSFSKQASSFPDSPVLGDVRQIEAIVDMAGIQEGEWVLDLGCGTGLITRALARRSSQVVGLDLTLQMLEKAKEQGDKQGLAPLYVQGDACQTPFISEMFDCVVTRLTLHHMTEPERLIWEIKRVLKPSGRLILADIIADADPEKQKRHNQLEQLRDPSHVKFLTEQEIEELLLTTGFSLISTKRWETNRTLAEWLAVTGSDKQHDIVKMMEEGMEEDAFGLQIRYEMNDIVFTHHWYSVQTVKSK</sequence>
<proteinExistence type="predicted"/>
<organism evidence="2 3">
    <name type="scientific">Caldalkalibacillus uzonensis</name>
    <dbReference type="NCBI Taxonomy" id="353224"/>
    <lineage>
        <taxon>Bacteria</taxon>
        <taxon>Bacillati</taxon>
        <taxon>Bacillota</taxon>
        <taxon>Bacilli</taxon>
        <taxon>Bacillales</taxon>
        <taxon>Bacillaceae</taxon>
        <taxon>Caldalkalibacillus</taxon>
    </lineage>
</organism>
<gene>
    <name evidence="2" type="ORF">J2S00_000990</name>
</gene>
<dbReference type="Pfam" id="PF08241">
    <property type="entry name" value="Methyltransf_11"/>
    <property type="match status" value="1"/>
</dbReference>
<dbReference type="SUPFAM" id="SSF53335">
    <property type="entry name" value="S-adenosyl-L-methionine-dependent methyltransferases"/>
    <property type="match status" value="1"/>
</dbReference>
<comment type="caution">
    <text evidence="2">The sequence shown here is derived from an EMBL/GenBank/DDBJ whole genome shotgun (WGS) entry which is preliminary data.</text>
</comment>
<dbReference type="RefSeq" id="WP_307336190.1">
    <property type="nucleotide sequence ID" value="NZ_JAUSUQ010000003.1"/>
</dbReference>
<protein>
    <submittedName>
        <fullName evidence="2">Ubiquinone/menaquinone biosynthesis C-methylase UbiE</fullName>
    </submittedName>
</protein>
<dbReference type="CDD" id="cd02440">
    <property type="entry name" value="AdoMet_MTases"/>
    <property type="match status" value="1"/>
</dbReference>
<evidence type="ECO:0000313" key="3">
    <source>
        <dbReference type="Proteomes" id="UP001232445"/>
    </source>
</evidence>
<evidence type="ECO:0000259" key="1">
    <source>
        <dbReference type="Pfam" id="PF08241"/>
    </source>
</evidence>
<name>A0ABU0CQN6_9BACI</name>
<dbReference type="EMBL" id="JAUSUQ010000003">
    <property type="protein sequence ID" value="MDQ0338206.1"/>
    <property type="molecule type" value="Genomic_DNA"/>
</dbReference>
<dbReference type="InterPro" id="IPR013216">
    <property type="entry name" value="Methyltransf_11"/>
</dbReference>
<reference evidence="2 3" key="1">
    <citation type="submission" date="2023-07" db="EMBL/GenBank/DDBJ databases">
        <title>Genomic Encyclopedia of Type Strains, Phase IV (KMG-IV): sequencing the most valuable type-strain genomes for metagenomic binning, comparative biology and taxonomic classification.</title>
        <authorList>
            <person name="Goeker M."/>
        </authorList>
    </citation>
    <scope>NUCLEOTIDE SEQUENCE [LARGE SCALE GENOMIC DNA]</scope>
    <source>
        <strain evidence="2 3">DSM 17740</strain>
    </source>
</reference>
<dbReference type="Proteomes" id="UP001232445">
    <property type="component" value="Unassembled WGS sequence"/>
</dbReference>
<dbReference type="PANTHER" id="PTHR43591">
    <property type="entry name" value="METHYLTRANSFERASE"/>
    <property type="match status" value="1"/>
</dbReference>
<feature type="domain" description="Methyltransferase type 11" evidence="1">
    <location>
        <begin position="48"/>
        <end position="143"/>
    </location>
</feature>
<accession>A0ABU0CQN6</accession>